<dbReference type="InterPro" id="IPR037108">
    <property type="entry name" value="TM1727-like_C_sf"/>
</dbReference>
<sequence length="294" mass="30268">MNESGPPRLRIGVIGAGRAGAVLGAALRRAGHHVVAVSAVSDLSRLRAEALLPRVPITDVPGATKDVDLVLVAVPDDTLPSLVSGLAETGNVHPGQFWVHPAGRYGISILAPVTKYGAVPIALHPIMTFTGTSVDLARLADCPFGVTAAEAMRPIAEALVVEMGGDPVWVPEGSRALYHAALAYGSNYLITLVAQTVDLLKVAGIENPEQLIAPLLSASLDNALRLGDQALTGPVARGDATSVAAHLEVIAQVSEQAAAGYRALGRLTADRAVGAGLLSPQAAEPLLEVLGEER</sequence>
<evidence type="ECO:0000259" key="1">
    <source>
        <dbReference type="Pfam" id="PF10727"/>
    </source>
</evidence>
<dbReference type="Pfam" id="PF10727">
    <property type="entry name" value="Rossmann-like"/>
    <property type="match status" value="1"/>
</dbReference>
<dbReference type="InterPro" id="IPR019665">
    <property type="entry name" value="OxRdtase/DH_put_Rossmann_dom"/>
</dbReference>
<evidence type="ECO:0000259" key="2">
    <source>
        <dbReference type="Pfam" id="PF10728"/>
    </source>
</evidence>
<dbReference type="Pfam" id="PF10728">
    <property type="entry name" value="DUF2520"/>
    <property type="match status" value="1"/>
</dbReference>
<dbReference type="SUPFAM" id="SSF51735">
    <property type="entry name" value="NAD(P)-binding Rossmann-fold domains"/>
    <property type="match status" value="1"/>
</dbReference>
<dbReference type="Gene3D" id="3.40.50.720">
    <property type="entry name" value="NAD(P)-binding Rossmann-like Domain"/>
    <property type="match status" value="1"/>
</dbReference>
<dbReference type="Gene3D" id="1.10.1040.20">
    <property type="entry name" value="ProC-like, C-terminal domain"/>
    <property type="match status" value="1"/>
</dbReference>
<protein>
    <submittedName>
        <fullName evidence="3">Unannotated protein</fullName>
    </submittedName>
</protein>
<dbReference type="PANTHER" id="PTHR40459">
    <property type="entry name" value="CONSERVED HYPOTHETICAL ALANINE AND LEUCINE RICH PROTEIN"/>
    <property type="match status" value="1"/>
</dbReference>
<dbReference type="PANTHER" id="PTHR40459:SF1">
    <property type="entry name" value="CONSERVED HYPOTHETICAL ALANINE AND LEUCINE RICH PROTEIN"/>
    <property type="match status" value="1"/>
</dbReference>
<dbReference type="InterPro" id="IPR008927">
    <property type="entry name" value="6-PGluconate_DH-like_C_sf"/>
</dbReference>
<gene>
    <name evidence="3" type="ORF">UFOPK3204_01410</name>
</gene>
<feature type="domain" description="DUF2520" evidence="2">
    <location>
        <begin position="142"/>
        <end position="266"/>
    </location>
</feature>
<name>A0A6J7AMH7_9ZZZZ</name>
<feature type="domain" description="Putative oxidoreductase/dehydrogenase Rossmann-like" evidence="1">
    <location>
        <begin position="6"/>
        <end position="125"/>
    </location>
</feature>
<evidence type="ECO:0000313" key="3">
    <source>
        <dbReference type="EMBL" id="CAB4834151.1"/>
    </source>
</evidence>
<accession>A0A6J7AMH7</accession>
<reference evidence="3" key="1">
    <citation type="submission" date="2020-05" db="EMBL/GenBank/DDBJ databases">
        <authorList>
            <person name="Chiriac C."/>
            <person name="Salcher M."/>
            <person name="Ghai R."/>
            <person name="Kavagutti S V."/>
        </authorList>
    </citation>
    <scope>NUCLEOTIDE SEQUENCE</scope>
</reference>
<dbReference type="SUPFAM" id="SSF48179">
    <property type="entry name" value="6-phosphogluconate dehydrogenase C-terminal domain-like"/>
    <property type="match status" value="1"/>
</dbReference>
<proteinExistence type="predicted"/>
<organism evidence="3">
    <name type="scientific">freshwater metagenome</name>
    <dbReference type="NCBI Taxonomy" id="449393"/>
    <lineage>
        <taxon>unclassified sequences</taxon>
        <taxon>metagenomes</taxon>
        <taxon>ecological metagenomes</taxon>
    </lineage>
</organism>
<dbReference type="AlphaFoldDB" id="A0A6J7AMH7"/>
<dbReference type="EMBL" id="CAFABK010000080">
    <property type="protein sequence ID" value="CAB4834151.1"/>
    <property type="molecule type" value="Genomic_DNA"/>
</dbReference>
<dbReference type="InterPro" id="IPR018931">
    <property type="entry name" value="DUF2520"/>
</dbReference>
<dbReference type="InterPro" id="IPR036291">
    <property type="entry name" value="NAD(P)-bd_dom_sf"/>
</dbReference>